<dbReference type="EMBL" id="CP041150">
    <property type="protein sequence ID" value="QDF69122.1"/>
    <property type="molecule type" value="Genomic_DNA"/>
</dbReference>
<proteinExistence type="predicted"/>
<feature type="domain" description="Phage capsid-like C-terminal" evidence="2">
    <location>
        <begin position="19"/>
        <end position="266"/>
    </location>
</feature>
<accession>A0AB73TWU8</accession>
<dbReference type="Gene3D" id="3.30.2400.10">
    <property type="entry name" value="Major capsid protein gp5"/>
    <property type="match status" value="1"/>
</dbReference>
<dbReference type="Proteomes" id="UP000317728">
    <property type="component" value="Chromosome"/>
</dbReference>
<name>A0AB73TWU8_MYCCH</name>
<protein>
    <submittedName>
        <fullName evidence="3">Phage major capsid protein</fullName>
    </submittedName>
</protein>
<evidence type="ECO:0000313" key="4">
    <source>
        <dbReference type="Proteomes" id="UP000317728"/>
    </source>
</evidence>
<evidence type="ECO:0000256" key="1">
    <source>
        <dbReference type="ARBA" id="ARBA00004328"/>
    </source>
</evidence>
<evidence type="ECO:0000313" key="3">
    <source>
        <dbReference type="EMBL" id="QDF69122.1"/>
    </source>
</evidence>
<dbReference type="Pfam" id="PF05065">
    <property type="entry name" value="Phage_capsid"/>
    <property type="match status" value="1"/>
</dbReference>
<organism evidence="3 4">
    <name type="scientific">Mycobacteroides chelonae</name>
    <name type="common">Mycobacterium chelonae</name>
    <dbReference type="NCBI Taxonomy" id="1774"/>
    <lineage>
        <taxon>Bacteria</taxon>
        <taxon>Bacillati</taxon>
        <taxon>Actinomycetota</taxon>
        <taxon>Actinomycetes</taxon>
        <taxon>Mycobacteriales</taxon>
        <taxon>Mycobacteriaceae</taxon>
        <taxon>Mycobacteroides</taxon>
    </lineage>
</organism>
<comment type="subcellular location">
    <subcellularLocation>
        <location evidence="1">Virion</location>
    </subcellularLocation>
</comment>
<dbReference type="InterPro" id="IPR054612">
    <property type="entry name" value="Phage_capsid-like_C"/>
</dbReference>
<evidence type="ECO:0000259" key="2">
    <source>
        <dbReference type="Pfam" id="PF05065"/>
    </source>
</evidence>
<sequence>MATQYSTVDGAFTPQDYGQLVNLAVQKQSIAGRSASLFGTNAAKVTFPRWTANPAVAMYEELETIALTDATTDHVDALVYKTAAINLISNEMADDSSPSVAQLIGAGLAENIGRKVDACYLANTTAKGPDGLLAQSYTAIDNGGPAFTSLDPFIAARYAAEAHGSELTHWIVSPATAEVLSKIKVQSGSQLNLLEFVEDGIEIAGLPVLRSNQMDATTLAWGIPKEHIQFVLRKDTEVRKFDAVREDGVYIRAVARFGFAFLNEPGITRIYDVTP</sequence>
<dbReference type="AlphaFoldDB" id="A0AB73TWU8"/>
<dbReference type="Gene3D" id="3.30.2320.10">
    <property type="entry name" value="hypothetical protein PF0899 domain"/>
    <property type="match status" value="1"/>
</dbReference>
<reference evidence="3 4" key="1">
    <citation type="submission" date="2019-06" db="EMBL/GenBank/DDBJ databases">
        <title>Whole geneome sequnce of Mycobacteroides chelonae M77 isolated from bovine milk from Meghalaya, India.</title>
        <authorList>
            <person name="Vise E."/>
            <person name="Das S."/>
            <person name="Garg A."/>
            <person name="Ghatak S."/>
            <person name="Shakuntala I."/>
            <person name="Milton A.A.P."/>
            <person name="Karam A."/>
            <person name="Sanjukta R."/>
            <person name="Puro K."/>
            <person name="Sen A."/>
        </authorList>
    </citation>
    <scope>NUCLEOTIDE SEQUENCE [LARGE SCALE GENOMIC DNA]</scope>
    <source>
        <strain evidence="3 4">M77</strain>
    </source>
</reference>
<dbReference type="InterPro" id="IPR024455">
    <property type="entry name" value="Phage_capsid"/>
</dbReference>
<dbReference type="NCBIfam" id="TIGR01554">
    <property type="entry name" value="major_cap_HK97"/>
    <property type="match status" value="1"/>
</dbReference>
<dbReference type="RefSeq" id="WP_243452440.1">
    <property type="nucleotide sequence ID" value="NZ_CP041150.1"/>
</dbReference>
<gene>
    <name evidence="3" type="ORF">FJK96_02325</name>
</gene>
<dbReference type="SUPFAM" id="SSF56563">
    <property type="entry name" value="Major capsid protein gp5"/>
    <property type="match status" value="1"/>
</dbReference>